<proteinExistence type="predicted"/>
<evidence type="ECO:0000256" key="1">
    <source>
        <dbReference type="SAM" id="Phobius"/>
    </source>
</evidence>
<accession>A0A4Q0T4Q9</accession>
<reference evidence="3" key="2">
    <citation type="submission" date="2019-02" db="EMBL/GenBank/DDBJ databases">
        <title>Granulicella sibirica sp. nov., a psychrotolerant acidobacterium isolated from an organic soil layer in forested tundra, West Siberia.</title>
        <authorList>
            <person name="Oshkin I.Y."/>
            <person name="Kulichevskaya I.S."/>
            <person name="Rijpstra W.I.C."/>
            <person name="Sinninghe Damste J.S."/>
            <person name="Rakitin A.L."/>
            <person name="Ravin N.V."/>
            <person name="Dedysh S.N."/>
        </authorList>
    </citation>
    <scope>NUCLEOTIDE SEQUENCE [LARGE SCALE GENOMIC DNA]</scope>
    <source>
        <strain evidence="3">AF10</strain>
    </source>
</reference>
<keyword evidence="1" id="KW-1133">Transmembrane helix</keyword>
<dbReference type="AlphaFoldDB" id="A0A4Q0T4Q9"/>
<dbReference type="RefSeq" id="WP_128911259.1">
    <property type="nucleotide sequence ID" value="NZ_RDSM01000001.1"/>
</dbReference>
<evidence type="ECO:0000313" key="2">
    <source>
        <dbReference type="EMBL" id="RXH57028.1"/>
    </source>
</evidence>
<evidence type="ECO:0008006" key="4">
    <source>
        <dbReference type="Google" id="ProtNLM"/>
    </source>
</evidence>
<name>A0A4Q0T4Q9_9BACT</name>
<comment type="caution">
    <text evidence="2">The sequence shown here is derived from an EMBL/GenBank/DDBJ whole genome shotgun (WGS) entry which is preliminary data.</text>
</comment>
<keyword evidence="3" id="KW-1185">Reference proteome</keyword>
<sequence>MPDPTFAQPARSPILPLLIAAGVLALIAAGVFYFNPHDTASLSLSNTSVVPTQTTFKSQSIVVGEGASTQDDLYVFTTLKVDDHLRLPITINTITASLITGDNQESATSAISKSDLPAIFIAFPKLKPLAAPPLLRETTIAPGQSAEGQLVFHFPVPKSTWDTRKSATITLDLYHQTPQTIVIP</sequence>
<protein>
    <recommendedName>
        <fullName evidence="4">DUF4352 domain-containing protein</fullName>
    </recommendedName>
</protein>
<dbReference type="Proteomes" id="UP000289437">
    <property type="component" value="Unassembled WGS sequence"/>
</dbReference>
<dbReference type="OrthoDB" id="119094at2"/>
<reference evidence="2 3" key="1">
    <citation type="submission" date="2018-11" db="EMBL/GenBank/DDBJ databases">
        <authorList>
            <person name="Mardanov A.V."/>
            <person name="Ravin N.V."/>
            <person name="Dedysh S.N."/>
        </authorList>
    </citation>
    <scope>NUCLEOTIDE SEQUENCE [LARGE SCALE GENOMIC DNA]</scope>
    <source>
        <strain evidence="2 3">AF10</strain>
    </source>
</reference>
<organism evidence="2 3">
    <name type="scientific">Granulicella sibirica</name>
    <dbReference type="NCBI Taxonomy" id="2479048"/>
    <lineage>
        <taxon>Bacteria</taxon>
        <taxon>Pseudomonadati</taxon>
        <taxon>Acidobacteriota</taxon>
        <taxon>Terriglobia</taxon>
        <taxon>Terriglobales</taxon>
        <taxon>Acidobacteriaceae</taxon>
        <taxon>Granulicella</taxon>
    </lineage>
</organism>
<gene>
    <name evidence="2" type="ORF">GRAN_0338</name>
</gene>
<dbReference type="EMBL" id="RDSM01000001">
    <property type="protein sequence ID" value="RXH57028.1"/>
    <property type="molecule type" value="Genomic_DNA"/>
</dbReference>
<keyword evidence="1" id="KW-0812">Transmembrane</keyword>
<feature type="transmembrane region" description="Helical" evidence="1">
    <location>
        <begin position="14"/>
        <end position="34"/>
    </location>
</feature>
<evidence type="ECO:0000313" key="3">
    <source>
        <dbReference type="Proteomes" id="UP000289437"/>
    </source>
</evidence>
<keyword evidence="1" id="KW-0472">Membrane</keyword>